<dbReference type="SMART" id="SM00369">
    <property type="entry name" value="LRR_TYP"/>
    <property type="match status" value="10"/>
</dbReference>
<dbReference type="GO" id="GO:0005524">
    <property type="term" value="F:ATP binding"/>
    <property type="evidence" value="ECO:0007669"/>
    <property type="project" value="UniProtKB-UniRule"/>
</dbReference>
<keyword evidence="14 18" id="KW-0472">Membrane</keyword>
<dbReference type="PANTHER" id="PTHR48007">
    <property type="entry name" value="LEUCINE-RICH REPEAT RECEPTOR-LIKE PROTEIN KINASE PXC1"/>
    <property type="match status" value="1"/>
</dbReference>
<evidence type="ECO:0000256" key="2">
    <source>
        <dbReference type="ARBA" id="ARBA00008684"/>
    </source>
</evidence>
<dbReference type="SMART" id="SM00220">
    <property type="entry name" value="S_TKc"/>
    <property type="match status" value="1"/>
</dbReference>
<evidence type="ECO:0000256" key="14">
    <source>
        <dbReference type="ARBA" id="ARBA00023136"/>
    </source>
</evidence>
<keyword evidence="16" id="KW-0325">Glycoprotein</keyword>
<feature type="signal peptide" evidence="19">
    <location>
        <begin position="1"/>
        <end position="30"/>
    </location>
</feature>
<keyword evidence="11 21" id="KW-0418">Kinase</keyword>
<keyword evidence="4" id="KW-0597">Phosphoprotein</keyword>
<dbReference type="InterPro" id="IPR013210">
    <property type="entry name" value="LRR_N_plant-typ"/>
</dbReference>
<evidence type="ECO:0000256" key="11">
    <source>
        <dbReference type="ARBA" id="ARBA00022777"/>
    </source>
</evidence>
<dbReference type="SUPFAM" id="SSF56112">
    <property type="entry name" value="Protein kinase-like (PK-like)"/>
    <property type="match status" value="1"/>
</dbReference>
<dbReference type="FunFam" id="3.80.10.10:FF:000275">
    <property type="entry name" value="Leucine-rich repeat receptor-like protein kinase"/>
    <property type="match status" value="1"/>
</dbReference>
<evidence type="ECO:0000256" key="9">
    <source>
        <dbReference type="ARBA" id="ARBA00022737"/>
    </source>
</evidence>
<keyword evidence="12 17" id="KW-0067">ATP-binding</keyword>
<dbReference type="PROSITE" id="PS50011">
    <property type="entry name" value="PROTEIN_KINASE_DOM"/>
    <property type="match status" value="1"/>
</dbReference>
<dbReference type="Gene3D" id="3.30.200.20">
    <property type="entry name" value="Phosphorylase Kinase, domain 1"/>
    <property type="match status" value="1"/>
</dbReference>
<dbReference type="Gene3D" id="1.10.510.10">
    <property type="entry name" value="Transferase(Phosphotransferase) domain 1"/>
    <property type="match status" value="1"/>
</dbReference>
<keyword evidence="10 17" id="KW-0547">Nucleotide-binding</keyword>
<dbReference type="InterPro" id="IPR032675">
    <property type="entry name" value="LRR_dom_sf"/>
</dbReference>
<dbReference type="Pfam" id="PF00560">
    <property type="entry name" value="LRR_1"/>
    <property type="match status" value="8"/>
</dbReference>
<evidence type="ECO:0000256" key="5">
    <source>
        <dbReference type="ARBA" id="ARBA00022614"/>
    </source>
</evidence>
<protein>
    <submittedName>
        <fullName evidence="21">Leucine-rich repeat receptor-like protein kinase</fullName>
    </submittedName>
</protein>
<dbReference type="InterPro" id="IPR008271">
    <property type="entry name" value="Ser/Thr_kinase_AS"/>
</dbReference>
<feature type="transmembrane region" description="Helical" evidence="18">
    <location>
        <begin position="627"/>
        <end position="653"/>
    </location>
</feature>
<feature type="chain" id="PRO_5012162042" evidence="19">
    <location>
        <begin position="31"/>
        <end position="997"/>
    </location>
</feature>
<evidence type="ECO:0000256" key="18">
    <source>
        <dbReference type="SAM" id="Phobius"/>
    </source>
</evidence>
<dbReference type="FunFam" id="1.10.510.10:FF:000267">
    <property type="entry name" value="probable LRR receptor-like serine/threonine-protein kinase IRK"/>
    <property type="match status" value="1"/>
</dbReference>
<keyword evidence="3" id="KW-0723">Serine/threonine-protein kinase</keyword>
<evidence type="ECO:0000256" key="7">
    <source>
        <dbReference type="ARBA" id="ARBA00022692"/>
    </source>
</evidence>
<dbReference type="FunFam" id="3.30.200.20:FF:000295">
    <property type="entry name" value="probable LRR receptor-like serine/threonine-protein kinase IRK"/>
    <property type="match status" value="1"/>
</dbReference>
<evidence type="ECO:0000256" key="15">
    <source>
        <dbReference type="ARBA" id="ARBA00023170"/>
    </source>
</evidence>
<dbReference type="GO" id="GO:0004674">
    <property type="term" value="F:protein serine/threonine kinase activity"/>
    <property type="evidence" value="ECO:0007669"/>
    <property type="project" value="UniProtKB-KW"/>
</dbReference>
<dbReference type="AlphaFoldDB" id="A0A1P8DYX7"/>
<dbReference type="SUPFAM" id="SSF52047">
    <property type="entry name" value="RNI-like"/>
    <property type="match status" value="1"/>
</dbReference>
<dbReference type="InterPro" id="IPR011009">
    <property type="entry name" value="Kinase-like_dom_sf"/>
</dbReference>
<dbReference type="GO" id="GO:0016020">
    <property type="term" value="C:membrane"/>
    <property type="evidence" value="ECO:0007669"/>
    <property type="project" value="UniProtKB-SubCell"/>
</dbReference>
<dbReference type="InterPro" id="IPR046959">
    <property type="entry name" value="PRK1-6/SRF4-like"/>
</dbReference>
<dbReference type="CDD" id="cd14066">
    <property type="entry name" value="STKc_IRAK"/>
    <property type="match status" value="1"/>
</dbReference>
<evidence type="ECO:0000256" key="13">
    <source>
        <dbReference type="ARBA" id="ARBA00022989"/>
    </source>
</evidence>
<evidence type="ECO:0000313" key="21">
    <source>
        <dbReference type="EMBL" id="APU94863.1"/>
    </source>
</evidence>
<keyword evidence="5" id="KW-0433">Leucine-rich repeat</keyword>
<keyword evidence="7 18" id="KW-0812">Transmembrane</keyword>
<dbReference type="Pfam" id="PF07714">
    <property type="entry name" value="PK_Tyr_Ser-Thr"/>
    <property type="match status" value="1"/>
</dbReference>
<organism evidence="21">
    <name type="scientific">Pohlia nutans</name>
    <dbReference type="NCBI Taxonomy" id="140635"/>
    <lineage>
        <taxon>Eukaryota</taxon>
        <taxon>Viridiplantae</taxon>
        <taxon>Streptophyta</taxon>
        <taxon>Embryophyta</taxon>
        <taxon>Bryophyta</taxon>
        <taxon>Bryophytina</taxon>
        <taxon>Bryopsida</taxon>
        <taxon>Bryidae</taxon>
        <taxon>Bryanae</taxon>
        <taxon>Bryales</taxon>
        <taxon>Mniaceae</taxon>
        <taxon>Pohlia</taxon>
    </lineage>
</organism>
<keyword evidence="9" id="KW-0677">Repeat</keyword>
<keyword evidence="8 19" id="KW-0732">Signal</keyword>
<evidence type="ECO:0000256" key="4">
    <source>
        <dbReference type="ARBA" id="ARBA00022553"/>
    </source>
</evidence>
<evidence type="ECO:0000259" key="20">
    <source>
        <dbReference type="PROSITE" id="PS50011"/>
    </source>
</evidence>
<evidence type="ECO:0000256" key="8">
    <source>
        <dbReference type="ARBA" id="ARBA00022729"/>
    </source>
</evidence>
<dbReference type="EMBL" id="KX159259">
    <property type="protein sequence ID" value="APU94863.1"/>
    <property type="molecule type" value="mRNA"/>
</dbReference>
<dbReference type="InterPro" id="IPR001245">
    <property type="entry name" value="Ser-Thr/Tyr_kinase_cat_dom"/>
</dbReference>
<dbReference type="FunFam" id="3.80.10.10:FF:000186">
    <property type="entry name" value="LRR receptor-like serine/threonine-protein kinase ERECTA"/>
    <property type="match status" value="1"/>
</dbReference>
<dbReference type="FunFam" id="3.80.10.10:FF:000317">
    <property type="entry name" value="Inactive leucine-rich repeat receptor-like protein kinase"/>
    <property type="match status" value="1"/>
</dbReference>
<dbReference type="InterPro" id="IPR000719">
    <property type="entry name" value="Prot_kinase_dom"/>
</dbReference>
<gene>
    <name evidence="21" type="primary">LRR-RLK35</name>
</gene>
<evidence type="ECO:0000256" key="19">
    <source>
        <dbReference type="SAM" id="SignalP"/>
    </source>
</evidence>
<dbReference type="PROSITE" id="PS00108">
    <property type="entry name" value="PROTEIN_KINASE_ST"/>
    <property type="match status" value="1"/>
</dbReference>
<comment type="similarity">
    <text evidence="2">Belongs to the protein kinase superfamily. Ser/Thr protein kinase family.</text>
</comment>
<keyword evidence="13 18" id="KW-1133">Transmembrane helix</keyword>
<evidence type="ECO:0000256" key="16">
    <source>
        <dbReference type="ARBA" id="ARBA00023180"/>
    </source>
</evidence>
<dbReference type="InterPro" id="IPR001611">
    <property type="entry name" value="Leu-rich_rpt"/>
</dbReference>
<dbReference type="InterPro" id="IPR017441">
    <property type="entry name" value="Protein_kinase_ATP_BS"/>
</dbReference>
<evidence type="ECO:0000256" key="17">
    <source>
        <dbReference type="PROSITE-ProRule" id="PRU10141"/>
    </source>
</evidence>
<keyword evidence="6" id="KW-0808">Transferase</keyword>
<accession>A0A1P8DYX7</accession>
<sequence length="997" mass="107379">MSSTMEESLHWQWRLSLVAMMLFLVQCCGAVMVPMSDDVMGLMSFKTGLQDPTGALHSWREDDASPCAWAGVTCDRVTSRVSEINLVGLALGGQIGRGLVKLDELQTLNLSFNNLTGNVDPEVAGLPLLRKLNVSNNQLSGEMTPLFTSNGSLMLLDLSNNAFTGPMADTFFTACQSLVSLYLAVNFLNGSIPSSVSSCTQLTDLSLAHNQFSGEIPVGLGQLRNLVDIDFSHNQLSGTIPAELGTLRNLTSLSLMDNRLTGSLPADLSNCANLLAMDVSQNSLSGTLPPELQSLTSLALFNARNNMLMGDLPPWVGALSRLQVLDFAANRFTGAVPKSLGQLQVLQVLDLSGNLLWGSIPVELGFCMRLQSLDLRYNNLTGSIPPELLALNVQYLGFAGNSLTGNFPAVGPGSCPFLQFLDASGNKLQGPLVPQLGQCSNLVSVNLSGNNLTSFIPAELGNLPSLTFLDLSRNAIDGIIPPSLGTASRLSVLDLHRNMLVGVIPSQLGNCTALVNLNLAENKLSGPIPDDLTNLAGLEFLDVSSNNLTGDIPLGFENMRSLQKVNISYNHLTGPIPTSGAFANASEVSGNAGLCGTLIGVACPPGPPKPIVLNPNSTSLVHVKREIVLSISAIIAISAAAVIAVGVILVTMLNIQAQTRARRNAGVGIELSVPQSPSNELLSLGKLVLYKKPQKAISNHQDWLAGSAQALLNKQDEIGRGGFGTVYRAVLPDGNTVAVKKLLVASLVKTREEFEREVNLLGKVSHRNLVALQGYYWTPQLQLLVCDYVPNGNLYRRLHERREGEPALRWDDRFKIALGTALGLGHLHHGCQPQVIHYDLKSTNILLSHHNEVQISDFGLAKLLPALDSYVMSSKFQSALGYMAPEFACPSLRITEKCDVYGFGVLLLELVTGRRPVEYMEDDVVILCDHVRALLEEGRPLSCVDASMHLFPEDEVLPVIKLGLICTSHVPSNRPSMEEVVQILELIRPILNGRDFQ</sequence>
<dbReference type="PROSITE" id="PS00107">
    <property type="entry name" value="PROTEIN_KINASE_ATP"/>
    <property type="match status" value="1"/>
</dbReference>
<dbReference type="Gene3D" id="3.80.10.10">
    <property type="entry name" value="Ribonuclease Inhibitor"/>
    <property type="match status" value="4"/>
</dbReference>
<dbReference type="PANTHER" id="PTHR48007:SF76">
    <property type="entry name" value="OS03G0145102 PROTEIN"/>
    <property type="match status" value="1"/>
</dbReference>
<evidence type="ECO:0000256" key="6">
    <source>
        <dbReference type="ARBA" id="ARBA00022679"/>
    </source>
</evidence>
<dbReference type="SUPFAM" id="SSF52058">
    <property type="entry name" value="L domain-like"/>
    <property type="match status" value="1"/>
</dbReference>
<reference evidence="21" key="1">
    <citation type="submission" date="2016-04" db="EMBL/GenBank/DDBJ databases">
        <authorList>
            <person name="Evans L.H."/>
            <person name="Alamgir A."/>
            <person name="Owens N."/>
            <person name="Weber N.D."/>
            <person name="Virtaneva K."/>
            <person name="Barbian K."/>
            <person name="Babar A."/>
            <person name="Rosenke K."/>
        </authorList>
    </citation>
    <scope>NUCLEOTIDE SEQUENCE</scope>
    <source>
        <strain evidence="21">Antarctic moss No.L</strain>
    </source>
</reference>
<evidence type="ECO:0000256" key="12">
    <source>
        <dbReference type="ARBA" id="ARBA00022840"/>
    </source>
</evidence>
<comment type="subcellular location">
    <subcellularLocation>
        <location evidence="1">Membrane</location>
        <topology evidence="1">Single-pass type I membrane protein</topology>
    </subcellularLocation>
</comment>
<evidence type="ECO:0000256" key="1">
    <source>
        <dbReference type="ARBA" id="ARBA00004479"/>
    </source>
</evidence>
<evidence type="ECO:0000256" key="10">
    <source>
        <dbReference type="ARBA" id="ARBA00022741"/>
    </source>
</evidence>
<dbReference type="InterPro" id="IPR003591">
    <property type="entry name" value="Leu-rich_rpt_typical-subtyp"/>
</dbReference>
<evidence type="ECO:0000256" key="3">
    <source>
        <dbReference type="ARBA" id="ARBA00022527"/>
    </source>
</evidence>
<name>A0A1P8DYX7_9BRYO</name>
<feature type="binding site" evidence="17">
    <location>
        <position position="741"/>
    </location>
    <ligand>
        <name>ATP</name>
        <dbReference type="ChEBI" id="CHEBI:30616"/>
    </ligand>
</feature>
<dbReference type="Pfam" id="PF08263">
    <property type="entry name" value="LRRNT_2"/>
    <property type="match status" value="1"/>
</dbReference>
<dbReference type="Pfam" id="PF13855">
    <property type="entry name" value="LRR_8"/>
    <property type="match status" value="2"/>
</dbReference>
<feature type="domain" description="Protein kinase" evidence="20">
    <location>
        <begin position="712"/>
        <end position="991"/>
    </location>
</feature>
<keyword evidence="15 21" id="KW-0675">Receptor</keyword>
<proteinExistence type="evidence at transcript level"/>